<dbReference type="HOGENOM" id="CLU_003783_0_0_1"/>
<dbReference type="eggNOG" id="KOG2172">
    <property type="taxonomic scope" value="Eukaryota"/>
</dbReference>
<evidence type="ECO:0000313" key="5">
    <source>
        <dbReference type="EMBL" id="CAP66816.1"/>
    </source>
</evidence>
<feature type="compositionally biased region" description="Acidic residues" evidence="4">
    <location>
        <begin position="140"/>
        <end position="159"/>
    </location>
</feature>
<feature type="compositionally biased region" description="Basic and acidic residues" evidence="4">
    <location>
        <begin position="59"/>
        <end position="79"/>
    </location>
</feature>
<gene>
    <name evidence="5" type="ORF">PODANS_4_6890</name>
</gene>
<dbReference type="InterPro" id="IPR006709">
    <property type="entry name" value="SSU_processome_Utp14"/>
</dbReference>
<dbReference type="RefSeq" id="XP_001906150.1">
    <property type="nucleotide sequence ID" value="XM_001906115.1"/>
</dbReference>
<dbReference type="GeneID" id="6190236"/>
<evidence type="ECO:0000256" key="2">
    <source>
        <dbReference type="ARBA" id="ARBA00022553"/>
    </source>
</evidence>
<dbReference type="AlphaFoldDB" id="B2ARN8"/>
<protein>
    <submittedName>
        <fullName evidence="5">Podospora anserina S mat+ genomic DNA chromosome 4, supercontig 4</fullName>
    </submittedName>
</protein>
<comment type="subcellular location">
    <subcellularLocation>
        <location evidence="1">Nucleus</location>
        <location evidence="1">Nucleolus</location>
    </subcellularLocation>
</comment>
<dbReference type="EMBL" id="FO904939">
    <property type="protein sequence ID" value="CDP28558.1"/>
    <property type="molecule type" value="Genomic_DNA"/>
</dbReference>
<name>B2ARN8_PODAN</name>
<feature type="compositionally biased region" description="Basic and acidic residues" evidence="4">
    <location>
        <begin position="602"/>
        <end position="624"/>
    </location>
</feature>
<keyword evidence="2" id="KW-0597">Phosphoprotein</keyword>
<dbReference type="EMBL" id="CU633895">
    <property type="protein sequence ID" value="CAP66816.1"/>
    <property type="molecule type" value="Genomic_DNA"/>
</dbReference>
<dbReference type="Proteomes" id="UP000001197">
    <property type="component" value="Chromosome 4"/>
</dbReference>
<dbReference type="GO" id="GO:0006364">
    <property type="term" value="P:rRNA processing"/>
    <property type="evidence" value="ECO:0007669"/>
    <property type="project" value="InterPro"/>
</dbReference>
<feature type="region of interest" description="Disordered" evidence="4">
    <location>
        <begin position="488"/>
        <end position="517"/>
    </location>
</feature>
<evidence type="ECO:0000313" key="7">
    <source>
        <dbReference type="Proteomes" id="UP000001197"/>
    </source>
</evidence>
<dbReference type="OrthoDB" id="277439at2759"/>
<dbReference type="PANTHER" id="PTHR14150">
    <property type="entry name" value="U3 SMALL NUCLEOLAR RNA-ASSOCIATED PROTEIN 14"/>
    <property type="match status" value="1"/>
</dbReference>
<feature type="compositionally biased region" description="Acidic residues" evidence="4">
    <location>
        <begin position="747"/>
        <end position="756"/>
    </location>
</feature>
<dbReference type="PANTHER" id="PTHR14150:SF12">
    <property type="entry name" value="U3 SMALL NUCLEOLAR RNA-ASSOCIATED PROTEIN 14 HOMOLOG A"/>
    <property type="match status" value="1"/>
</dbReference>
<feature type="region of interest" description="Disordered" evidence="4">
    <location>
        <begin position="403"/>
        <end position="456"/>
    </location>
</feature>
<feature type="compositionally biased region" description="Basic and acidic residues" evidence="4">
    <location>
        <begin position="491"/>
        <end position="515"/>
    </location>
</feature>
<reference evidence="7" key="3">
    <citation type="journal article" date="2014" name="Genetics">
        <title>Maintaining two mating types: Structure of the mating type locus and its role in heterokaryosis in Podospora anserina.</title>
        <authorList>
            <person name="Grognet P."/>
            <person name="Bidard F."/>
            <person name="Kuchly C."/>
            <person name="Tong L.C.H."/>
            <person name="Coppin E."/>
            <person name="Benkhali J.A."/>
            <person name="Couloux A."/>
            <person name="Wincker P."/>
            <person name="Debuchy R."/>
            <person name="Silar P."/>
        </authorList>
    </citation>
    <scope>GENOME REANNOTATION</scope>
    <source>
        <strain evidence="7">S / ATCC MYA-4624 / DSM 980 / FGSC 10383</strain>
    </source>
</reference>
<feature type="compositionally biased region" description="Basic and acidic residues" evidence="4">
    <location>
        <begin position="410"/>
        <end position="451"/>
    </location>
</feature>
<evidence type="ECO:0000256" key="3">
    <source>
        <dbReference type="ARBA" id="ARBA00023242"/>
    </source>
</evidence>
<dbReference type="GO" id="GO:0032040">
    <property type="term" value="C:small-subunit processome"/>
    <property type="evidence" value="ECO:0007669"/>
    <property type="project" value="InterPro"/>
</dbReference>
<dbReference type="STRING" id="515849.B2ARN8"/>
<accession>B2ARN8</accession>
<reference evidence="5" key="2">
    <citation type="submission" date="2008-07" db="EMBL/GenBank/DDBJ databases">
        <authorList>
            <person name="Genoscope - CEA"/>
        </authorList>
    </citation>
    <scope>NUCLEOTIDE SEQUENCE</scope>
    <source>
        <strain evidence="5">S mat+</strain>
    </source>
</reference>
<feature type="region of interest" description="Disordered" evidence="4">
    <location>
        <begin position="538"/>
        <end position="758"/>
    </location>
</feature>
<feature type="compositionally biased region" description="Low complexity" evidence="4">
    <location>
        <begin position="23"/>
        <end position="46"/>
    </location>
</feature>
<feature type="compositionally biased region" description="Basic and acidic residues" evidence="4">
    <location>
        <begin position="566"/>
        <end position="581"/>
    </location>
</feature>
<dbReference type="VEuPathDB" id="FungiDB:PODANS_4_6890"/>
<keyword evidence="3" id="KW-0539">Nucleus</keyword>
<dbReference type="Pfam" id="PF04615">
    <property type="entry name" value="Utp14"/>
    <property type="match status" value="1"/>
</dbReference>
<evidence type="ECO:0000256" key="4">
    <source>
        <dbReference type="SAM" id="MobiDB-lite"/>
    </source>
</evidence>
<evidence type="ECO:0000313" key="6">
    <source>
        <dbReference type="EMBL" id="CDP28558.1"/>
    </source>
</evidence>
<dbReference type="KEGG" id="pan:PODANSg3178"/>
<proteinExistence type="predicted"/>
<reference evidence="6" key="4">
    <citation type="submission" date="2015-04" db="EMBL/GenBank/DDBJ databases">
        <title>Maintaining two mating types: Structure of the mating type locus and its role in heterokaryosis in Podospora anserina.</title>
        <authorList>
            <person name="Grognet P."/>
            <person name="Bidard F."/>
            <person name="Kuchly C."/>
            <person name="Chan Ho Tong L."/>
            <person name="Coppin E."/>
            <person name="Ait Benkhali J."/>
            <person name="Couloux A."/>
            <person name="Wincker P."/>
            <person name="Debuchy R."/>
            <person name="Silar P."/>
        </authorList>
    </citation>
    <scope>NUCLEOTIDE SEQUENCE</scope>
</reference>
<feature type="compositionally biased region" description="Acidic residues" evidence="4">
    <location>
        <begin position="220"/>
        <end position="255"/>
    </location>
</feature>
<feature type="compositionally biased region" description="Basic and acidic residues" evidence="4">
    <location>
        <begin position="538"/>
        <end position="556"/>
    </location>
</feature>
<evidence type="ECO:0000256" key="1">
    <source>
        <dbReference type="ARBA" id="ARBA00004604"/>
    </source>
</evidence>
<organism evidence="5">
    <name type="scientific">Podospora anserina (strain S / ATCC MYA-4624 / DSM 980 / FGSC 10383)</name>
    <name type="common">Pleurage anserina</name>
    <dbReference type="NCBI Taxonomy" id="515849"/>
    <lineage>
        <taxon>Eukaryota</taxon>
        <taxon>Fungi</taxon>
        <taxon>Dikarya</taxon>
        <taxon>Ascomycota</taxon>
        <taxon>Pezizomycotina</taxon>
        <taxon>Sordariomycetes</taxon>
        <taxon>Sordariomycetidae</taxon>
        <taxon>Sordariales</taxon>
        <taxon>Podosporaceae</taxon>
        <taxon>Podospora</taxon>
        <taxon>Podospora anserina</taxon>
    </lineage>
</organism>
<sequence>MPGRQSHGRPVLAGGGSGKNKGSRPQPSSSNKPSSFPKSRSKSQSKALDAFALAEESLGPERRQKGVRYRDLEEKVEKPSKKRAHEEDEDQDFDDEDEEEEEEGAPPQRKKAKKDEFEGFSDDAAGSEDSEEWHVGVGSQDEDSELDSDEAFGESDEERFEGYSFGKGGKDKKKKRGEESEEEDSDLESLGSDAIDLATALDQYSSSEEEGGEGGKGSDSGEEEDEEEEEDEDEDEDDESTDGDDESSEDDEVDEERLSELRRKISAFGGEDSEEEEDNPGSGNAKLSLADLGLTGINDEHIKKSIKLMNKEDRGEKKTRLDVPLAKTLQDRNLRSAAYSETNKTLDRWIDTVKSNRRADHLIFPLAQNAHDKGLASEELMPVNQKTSGTELESAILSIMEESGLGPSASKEKKNEGGLIDESERLSKAEQKEITRQKRRERELHDREMARQKRIKKIKSKAYRRIHRKEGLKDEQAAYDALVEAGEIDSEAEREMQDRRRAEERMGTRHRESKWAKLGKKAGRAVWDEDFRAGLTDMARRKEELRRRVEGRKGSDDDSDVSMGSGDEKDKKQKLLSELDRAAQYSDDDEPKSGLMSMKFMQRGEEIRRKENDDLVAQIRRELDSEAEESGEEMDIGRRQYGMGRADAKLPANSPKSKKKAAKSSEPVVFKDDVEMTEAPSRKQKKAVEAEPVGSAPSAPGAWSRVPQEGRKSKKAAGKAPAAELDLSNSVALATKSSKPKSKTAEADDGNDTDDSDAIHLPMAIRDQELIKRAFAGEDVVGDFRREKAEIMDEDDDKEIDNTLPGWGSWVGEGVSAREQRRHKGRFVTKVEGVKKTSRKDYKLKDAIISERRVKKVCLLARFSIFQGTTMLTDMIERCLPRYLATIPIRVSAAIRALVASACWAGMADQGDVPEHYQAEGYRQAGSYCSHVEAYRLGWW</sequence>
<reference evidence="5 7" key="1">
    <citation type="journal article" date="2008" name="Genome Biol.">
        <title>The genome sequence of the model ascomycete fungus Podospora anserina.</title>
        <authorList>
            <person name="Espagne E."/>
            <person name="Lespinet O."/>
            <person name="Malagnac F."/>
            <person name="Da Silva C."/>
            <person name="Jaillon O."/>
            <person name="Porcel B.M."/>
            <person name="Couloux A."/>
            <person name="Aury J.-M."/>
            <person name="Segurens B."/>
            <person name="Poulain J."/>
            <person name="Anthouard V."/>
            <person name="Grossetete S."/>
            <person name="Khalili H."/>
            <person name="Coppin E."/>
            <person name="Dequard-Chablat M."/>
            <person name="Picard M."/>
            <person name="Contamine V."/>
            <person name="Arnaise S."/>
            <person name="Bourdais A."/>
            <person name="Berteaux-Lecellier V."/>
            <person name="Gautheret D."/>
            <person name="de Vries R.P."/>
            <person name="Battaglia E."/>
            <person name="Coutinho P.M."/>
            <person name="Danchin E.G.J."/>
            <person name="Henrissat B."/>
            <person name="El Khoury R."/>
            <person name="Sainsard-Chanet A."/>
            <person name="Boivin A."/>
            <person name="Pinan-Lucarre B."/>
            <person name="Sellem C.H."/>
            <person name="Debuchy R."/>
            <person name="Wincker P."/>
            <person name="Weissenbach J."/>
            <person name="Silar P."/>
        </authorList>
    </citation>
    <scope>NUCLEOTIDE SEQUENCE [LARGE SCALE GENOMIC DNA]</scope>
    <source>
        <strain evidence="7">S / ATCC MYA-4624 / DSM 980 / FGSC 10383</strain>
        <strain evidence="5">S mat+</strain>
    </source>
</reference>
<keyword evidence="7" id="KW-1185">Reference proteome</keyword>
<feature type="compositionally biased region" description="Acidic residues" evidence="4">
    <location>
        <begin position="118"/>
        <end position="131"/>
    </location>
</feature>
<dbReference type="FunCoup" id="B2ARN8">
    <property type="interactions" value="754"/>
</dbReference>
<feature type="region of interest" description="Disordered" evidence="4">
    <location>
        <begin position="1"/>
        <end position="287"/>
    </location>
</feature>
<feature type="compositionally biased region" description="Acidic residues" evidence="4">
    <location>
        <begin position="625"/>
        <end position="634"/>
    </location>
</feature>
<feature type="compositionally biased region" description="Acidic residues" evidence="4">
    <location>
        <begin position="87"/>
        <end position="104"/>
    </location>
</feature>